<evidence type="ECO:0000313" key="5">
    <source>
        <dbReference type="EMBL" id="GEK83144.1"/>
    </source>
</evidence>
<dbReference type="PANTHER" id="PTHR23028:SF53">
    <property type="entry name" value="ACYL_TRANSF_3 DOMAIN-CONTAINING PROTEIN"/>
    <property type="match status" value="1"/>
</dbReference>
<accession>A0A7W3JGC4</accession>
<feature type="transmembrane region" description="Helical" evidence="2">
    <location>
        <begin position="58"/>
        <end position="79"/>
    </location>
</feature>
<dbReference type="RefSeq" id="WP_167627311.1">
    <property type="nucleotide sequence ID" value="NZ_BAAAHR010000002.1"/>
</dbReference>
<feature type="transmembrane region" description="Helical" evidence="2">
    <location>
        <begin position="226"/>
        <end position="248"/>
    </location>
</feature>
<evidence type="ECO:0000313" key="7">
    <source>
        <dbReference type="Proteomes" id="UP000321154"/>
    </source>
</evidence>
<keyword evidence="2" id="KW-0472">Membrane</keyword>
<keyword evidence="2" id="KW-0812">Transmembrane</keyword>
<reference evidence="6 8" key="2">
    <citation type="submission" date="2020-07" db="EMBL/GenBank/DDBJ databases">
        <title>Sequencing the genomes of 1000 actinobacteria strains.</title>
        <authorList>
            <person name="Klenk H.-P."/>
        </authorList>
    </citation>
    <scope>NUCLEOTIDE SEQUENCE [LARGE SCALE GENOMIC DNA]</scope>
    <source>
        <strain evidence="6 8">DSM 10309</strain>
    </source>
</reference>
<comment type="caution">
    <text evidence="6">The sequence shown here is derived from an EMBL/GenBank/DDBJ whole genome shotgun (WGS) entry which is preliminary data.</text>
</comment>
<dbReference type="GO" id="GO:0016020">
    <property type="term" value="C:membrane"/>
    <property type="evidence" value="ECO:0007669"/>
    <property type="project" value="TreeGrafter"/>
</dbReference>
<dbReference type="Proteomes" id="UP000321154">
    <property type="component" value="Unassembled WGS sequence"/>
</dbReference>
<evidence type="ECO:0000256" key="2">
    <source>
        <dbReference type="SAM" id="Phobius"/>
    </source>
</evidence>
<evidence type="ECO:0000313" key="8">
    <source>
        <dbReference type="Proteomes" id="UP000522688"/>
    </source>
</evidence>
<dbReference type="InterPro" id="IPR043968">
    <property type="entry name" value="SGNH"/>
</dbReference>
<feature type="transmembrane region" description="Helical" evidence="2">
    <location>
        <begin position="349"/>
        <end position="366"/>
    </location>
</feature>
<feature type="transmembrane region" description="Helical" evidence="2">
    <location>
        <begin position="260"/>
        <end position="279"/>
    </location>
</feature>
<keyword evidence="5" id="KW-0808">Transferase</keyword>
<feature type="domain" description="Acyltransferase 3" evidence="3">
    <location>
        <begin position="34"/>
        <end position="365"/>
    </location>
</feature>
<dbReference type="AlphaFoldDB" id="A0A7W3JGC4"/>
<evidence type="ECO:0000259" key="3">
    <source>
        <dbReference type="Pfam" id="PF01757"/>
    </source>
</evidence>
<keyword evidence="2" id="KW-1133">Transmembrane helix</keyword>
<feature type="transmembrane region" description="Helical" evidence="2">
    <location>
        <begin position="200"/>
        <end position="220"/>
    </location>
</feature>
<sequence length="700" mass="74479">MSVQSPERAPVSTGPSGGRRQAGSRPAPSGLRPEIQALRAAAVLVVVLYHLWPARLPGGFVGVDIFFAISGFLITGHLMREVQKTGRVRLGQFWARRARRLLPASLTVLVVTAITVLVAVPQSLWQQFFRAIGGSVLYVQNWVLASDSVDYLAADNVETPVQHFWSLGVEEQFYIAWPLLIALALLITRRGSAPARRRMVALLLGVVFAVSLTLSIWLTATDPASAYFVTHTRAWEFAAGGLLAIFAPEVIRRGARTRTLVSWAGWAMIAISVLTYTGAMPFPSYTALLPVVGSLLVIAAGSPDGRWSPTPLAEFGPVRLLGDVSYSLYLWHWPLIVLTPFILGRALDTPVKIVLLVLAIALAWISKVVIEDPARTAKALTLRRPSWTFGAVAVGMVLALIVPTVGIVQARAVADESAREAQALLSGEVACFGASAFAGPDDCVNPELDGTLVPATAAVFDDTGGAFDCYRPQNSPDLSTCHFGSDASDAPRVALVGDSHAAMLVPGLAEQVGDLGWSLDVYVGWGGSWVDPTTVGAGPQREYSAAVDTALQGGDYDVVLTTARRDPAESAATSQRRVAATETVWRQAQDAGTRVVVVRDNPTITQGALDCVTQAPAGADTSSCAVSEADGFAGTDDLVTAAQGTGADVIDLASFFCRDDTCPIVIGNVIVYRDQHHITATFSKTLAPYLVERLRPMVSA</sequence>
<feature type="transmembrane region" description="Helical" evidence="2">
    <location>
        <begin position="387"/>
        <end position="408"/>
    </location>
</feature>
<keyword evidence="5" id="KW-0012">Acyltransferase</keyword>
<dbReference type="GO" id="GO:0016747">
    <property type="term" value="F:acyltransferase activity, transferring groups other than amino-acyl groups"/>
    <property type="evidence" value="ECO:0007669"/>
    <property type="project" value="InterPro"/>
</dbReference>
<evidence type="ECO:0000313" key="6">
    <source>
        <dbReference type="EMBL" id="MBA8812284.1"/>
    </source>
</evidence>
<evidence type="ECO:0000256" key="1">
    <source>
        <dbReference type="SAM" id="MobiDB-lite"/>
    </source>
</evidence>
<organism evidence="6 8">
    <name type="scientific">Frigoribacterium faeni</name>
    <dbReference type="NCBI Taxonomy" id="145483"/>
    <lineage>
        <taxon>Bacteria</taxon>
        <taxon>Bacillati</taxon>
        <taxon>Actinomycetota</taxon>
        <taxon>Actinomycetes</taxon>
        <taxon>Micrococcales</taxon>
        <taxon>Microbacteriaceae</taxon>
        <taxon>Frigoribacterium</taxon>
    </lineage>
</organism>
<protein>
    <submittedName>
        <fullName evidence="5">Acyltransferase</fullName>
    </submittedName>
    <submittedName>
        <fullName evidence="6">Peptidoglycan/LPS O-acetylase OafA/YrhL</fullName>
    </submittedName>
</protein>
<dbReference type="InterPro" id="IPR002656">
    <property type="entry name" value="Acyl_transf_3_dom"/>
</dbReference>
<dbReference type="PANTHER" id="PTHR23028">
    <property type="entry name" value="ACETYLTRANSFERASE"/>
    <property type="match status" value="1"/>
</dbReference>
<name>A0A7W3JGC4_9MICO</name>
<reference evidence="5 7" key="1">
    <citation type="submission" date="2019-07" db="EMBL/GenBank/DDBJ databases">
        <title>Whole genome shotgun sequence of Frigoribacterium faeni NBRC 103066.</title>
        <authorList>
            <person name="Hosoyama A."/>
            <person name="Uohara A."/>
            <person name="Ohji S."/>
            <person name="Ichikawa N."/>
        </authorList>
    </citation>
    <scope>NUCLEOTIDE SEQUENCE [LARGE SCALE GENOMIC DNA]</scope>
    <source>
        <strain evidence="5 7">NBRC 103066</strain>
    </source>
</reference>
<evidence type="ECO:0000259" key="4">
    <source>
        <dbReference type="Pfam" id="PF19040"/>
    </source>
</evidence>
<dbReference type="Proteomes" id="UP000522688">
    <property type="component" value="Unassembled WGS sequence"/>
</dbReference>
<feature type="transmembrane region" description="Helical" evidence="2">
    <location>
        <begin position="324"/>
        <end position="343"/>
    </location>
</feature>
<feature type="transmembrane region" description="Helical" evidence="2">
    <location>
        <begin position="100"/>
        <end position="120"/>
    </location>
</feature>
<dbReference type="Pfam" id="PF01757">
    <property type="entry name" value="Acyl_transf_3"/>
    <property type="match status" value="1"/>
</dbReference>
<feature type="transmembrane region" description="Helical" evidence="2">
    <location>
        <begin position="172"/>
        <end position="188"/>
    </location>
</feature>
<feature type="domain" description="SGNH" evidence="4">
    <location>
        <begin position="469"/>
        <end position="690"/>
    </location>
</feature>
<dbReference type="EMBL" id="JACGWW010000001">
    <property type="protein sequence ID" value="MBA8812284.1"/>
    <property type="molecule type" value="Genomic_DNA"/>
</dbReference>
<dbReference type="InterPro" id="IPR050879">
    <property type="entry name" value="Acyltransferase_3"/>
</dbReference>
<feature type="region of interest" description="Disordered" evidence="1">
    <location>
        <begin position="1"/>
        <end position="29"/>
    </location>
</feature>
<dbReference type="Pfam" id="PF19040">
    <property type="entry name" value="SGNH"/>
    <property type="match status" value="1"/>
</dbReference>
<keyword evidence="7" id="KW-1185">Reference proteome</keyword>
<gene>
    <name evidence="6" type="ORF">FB463_000508</name>
    <name evidence="5" type="ORF">FFA01_14530</name>
</gene>
<proteinExistence type="predicted"/>
<dbReference type="GO" id="GO:0009103">
    <property type="term" value="P:lipopolysaccharide biosynthetic process"/>
    <property type="evidence" value="ECO:0007669"/>
    <property type="project" value="TreeGrafter"/>
</dbReference>
<dbReference type="EMBL" id="BJUV01000012">
    <property type="protein sequence ID" value="GEK83144.1"/>
    <property type="molecule type" value="Genomic_DNA"/>
</dbReference>